<evidence type="ECO:0008006" key="3">
    <source>
        <dbReference type="Google" id="ProtNLM"/>
    </source>
</evidence>
<keyword evidence="2" id="KW-1185">Reference proteome</keyword>
<evidence type="ECO:0000313" key="1">
    <source>
        <dbReference type="EMBL" id="GGB31283.1"/>
    </source>
</evidence>
<gene>
    <name evidence="1" type="ORF">GCM10011489_19350</name>
</gene>
<name>A0A916T6V1_9ACTN</name>
<dbReference type="RefSeq" id="WP_188586398.1">
    <property type="nucleotide sequence ID" value="NZ_BMGC01000011.1"/>
</dbReference>
<accession>A0A916T6V1</accession>
<reference evidence="1" key="2">
    <citation type="submission" date="2020-09" db="EMBL/GenBank/DDBJ databases">
        <authorList>
            <person name="Sun Q."/>
            <person name="Zhou Y."/>
        </authorList>
    </citation>
    <scope>NUCLEOTIDE SEQUENCE</scope>
    <source>
        <strain evidence="1">CGMCC 1.12827</strain>
    </source>
</reference>
<dbReference type="Proteomes" id="UP000621454">
    <property type="component" value="Unassembled WGS sequence"/>
</dbReference>
<dbReference type="AlphaFoldDB" id="A0A916T6V1"/>
<dbReference type="EMBL" id="BMGC01000011">
    <property type="protein sequence ID" value="GGB31283.1"/>
    <property type="molecule type" value="Genomic_DNA"/>
</dbReference>
<organism evidence="1 2">
    <name type="scientific">Gordonia jinhuaensis</name>
    <dbReference type="NCBI Taxonomy" id="1517702"/>
    <lineage>
        <taxon>Bacteria</taxon>
        <taxon>Bacillati</taxon>
        <taxon>Actinomycetota</taxon>
        <taxon>Actinomycetes</taxon>
        <taxon>Mycobacteriales</taxon>
        <taxon>Gordoniaceae</taxon>
        <taxon>Gordonia</taxon>
    </lineage>
</organism>
<proteinExistence type="predicted"/>
<comment type="caution">
    <text evidence="1">The sequence shown here is derived from an EMBL/GenBank/DDBJ whole genome shotgun (WGS) entry which is preliminary data.</text>
</comment>
<dbReference type="Pfam" id="PF15575">
    <property type="entry name" value="Imm49"/>
    <property type="match status" value="2"/>
</dbReference>
<protein>
    <recommendedName>
        <fullName evidence="3">Immunity protein 49</fullName>
    </recommendedName>
</protein>
<dbReference type="InterPro" id="IPR029074">
    <property type="entry name" value="Imm49"/>
</dbReference>
<sequence length="630" mass="69199">MQRHDSGISPLELSRCAQAGDDDIARGVYAPLNDDMVGFLSDLVVISENLLGVHLGVDPDAVAMSTRVVAGRCAQSWFARTYLATVPAGEPVAVRVDLDEFQTIGVGPDPRVLTANAWLQSYWWARLTRDQTAIDLLAATPISAPGEGQHPDEAASALVRLLRRRDAGEPSWWDDPDSHGRHSRWDQPWSGIRDVLHTIGVQSRFTDALTDALRAHREHWSAPAFRAVPQGFWSLPLTALAAIAVEEGMSLEVDSEYLPASLITDRLWMFELVQATVSAAPARETYHELDEPNDLNKPNALDEPVPLGLVADIPAATTLEVIATDIEMTTTPTDVEVEGAGHPRIERHRFGLPMADLAAMAADVDANLADLRAELRDDPGRTIRLTASIAASGGAHHLAGDPRGAALATRVALRRAAQLHHAMFRLAALQPGEPAVIELDSGVVQTQGIGFRTKIANVPTWLDAYWFARATRNRAALETLWSVDLDPMRDQTRYDPALMGLIEVLSMRDRGDPAWAARAGEVLPEIERPVVSSWEQSQLLHLEVFSVLLSIGSEPGDQQRFTDALVDALRCHQKYWAATPKRSHDSSGYSSLALFGLASLAYDEGMRIEVDSDYLPMELIQHPRWMFELD</sequence>
<reference evidence="1" key="1">
    <citation type="journal article" date="2014" name="Int. J. Syst. Evol. Microbiol.">
        <title>Complete genome sequence of Corynebacterium casei LMG S-19264T (=DSM 44701T), isolated from a smear-ripened cheese.</title>
        <authorList>
            <consortium name="US DOE Joint Genome Institute (JGI-PGF)"/>
            <person name="Walter F."/>
            <person name="Albersmeier A."/>
            <person name="Kalinowski J."/>
            <person name="Ruckert C."/>
        </authorList>
    </citation>
    <scope>NUCLEOTIDE SEQUENCE</scope>
    <source>
        <strain evidence="1">CGMCC 1.12827</strain>
    </source>
</reference>
<evidence type="ECO:0000313" key="2">
    <source>
        <dbReference type="Proteomes" id="UP000621454"/>
    </source>
</evidence>